<feature type="transmembrane region" description="Helical" evidence="9">
    <location>
        <begin position="189"/>
        <end position="206"/>
    </location>
</feature>
<dbReference type="GO" id="GO:0030322">
    <property type="term" value="P:stabilization of membrane potential"/>
    <property type="evidence" value="ECO:0007669"/>
    <property type="project" value="TreeGrafter"/>
</dbReference>
<evidence type="ECO:0000313" key="12">
    <source>
        <dbReference type="Proteomes" id="UP000663838"/>
    </source>
</evidence>
<feature type="compositionally biased region" description="Basic and acidic residues" evidence="8">
    <location>
        <begin position="644"/>
        <end position="658"/>
    </location>
</feature>
<reference evidence="11" key="1">
    <citation type="submission" date="2021-02" db="EMBL/GenBank/DDBJ databases">
        <authorList>
            <person name="Nowell W R."/>
        </authorList>
    </citation>
    <scope>NUCLEOTIDE SEQUENCE</scope>
</reference>
<keyword evidence="7" id="KW-0407">Ion channel</keyword>
<dbReference type="Gene3D" id="1.10.287.70">
    <property type="match status" value="1"/>
</dbReference>
<keyword evidence="3 9" id="KW-0812">Transmembrane</keyword>
<dbReference type="PANTHER" id="PTHR11003:SF335">
    <property type="entry name" value="POTASSIUM CHANNEL DOMAIN-CONTAINING PROTEIN"/>
    <property type="match status" value="1"/>
</dbReference>
<accession>A0A820X7E2</accession>
<dbReference type="Pfam" id="PF07885">
    <property type="entry name" value="Ion_trans_2"/>
    <property type="match status" value="1"/>
</dbReference>
<dbReference type="PANTHER" id="PTHR11003">
    <property type="entry name" value="POTASSIUM CHANNEL, SUBFAMILY K"/>
    <property type="match status" value="1"/>
</dbReference>
<feature type="compositionally biased region" description="Polar residues" evidence="8">
    <location>
        <begin position="659"/>
        <end position="668"/>
    </location>
</feature>
<evidence type="ECO:0000256" key="2">
    <source>
        <dbReference type="ARBA" id="ARBA00022448"/>
    </source>
</evidence>
<dbReference type="GO" id="GO:0015271">
    <property type="term" value="F:outward rectifier potassium channel activity"/>
    <property type="evidence" value="ECO:0007669"/>
    <property type="project" value="TreeGrafter"/>
</dbReference>
<feature type="non-terminal residue" evidence="11">
    <location>
        <position position="1"/>
    </location>
</feature>
<dbReference type="GO" id="GO:0005886">
    <property type="term" value="C:plasma membrane"/>
    <property type="evidence" value="ECO:0007669"/>
    <property type="project" value="TreeGrafter"/>
</dbReference>
<name>A0A820X7E2_9BILA</name>
<comment type="subcellular location">
    <subcellularLocation>
        <location evidence="1">Membrane</location>
        <topology evidence="1">Multi-pass membrane protein</topology>
    </subcellularLocation>
</comment>
<dbReference type="SUPFAM" id="SSF81324">
    <property type="entry name" value="Voltage-gated potassium channels"/>
    <property type="match status" value="2"/>
</dbReference>
<dbReference type="Proteomes" id="UP000663838">
    <property type="component" value="Unassembled WGS sequence"/>
</dbReference>
<keyword evidence="5" id="KW-0406">Ion transport</keyword>
<evidence type="ECO:0000256" key="6">
    <source>
        <dbReference type="ARBA" id="ARBA00023136"/>
    </source>
</evidence>
<keyword evidence="2" id="KW-0813">Transport</keyword>
<evidence type="ECO:0000313" key="11">
    <source>
        <dbReference type="EMBL" id="CAF4525677.1"/>
    </source>
</evidence>
<feature type="compositionally biased region" description="Low complexity" evidence="8">
    <location>
        <begin position="624"/>
        <end position="635"/>
    </location>
</feature>
<gene>
    <name evidence="11" type="ORF">TOA249_LOCUS5346</name>
</gene>
<keyword evidence="6 9" id="KW-0472">Membrane</keyword>
<dbReference type="InterPro" id="IPR003280">
    <property type="entry name" value="2pore_dom_K_chnl"/>
</dbReference>
<feature type="transmembrane region" description="Helical" evidence="9">
    <location>
        <begin position="38"/>
        <end position="60"/>
    </location>
</feature>
<comment type="caution">
    <text evidence="11">The sequence shown here is derived from an EMBL/GenBank/DDBJ whole genome shotgun (WGS) entry which is preliminary data.</text>
</comment>
<dbReference type="GO" id="GO:0022841">
    <property type="term" value="F:potassium ion leak channel activity"/>
    <property type="evidence" value="ECO:0007669"/>
    <property type="project" value="TreeGrafter"/>
</dbReference>
<keyword evidence="4 9" id="KW-1133">Transmembrane helix</keyword>
<evidence type="ECO:0000256" key="4">
    <source>
        <dbReference type="ARBA" id="ARBA00022989"/>
    </source>
</evidence>
<sequence length="674" mass="76531">DKYEYHDIEKCTAVPTNDNTMDFYLKKVNEQEEIDRSVYWSLLFIPHISICLIFLIYALVGASIIQEIESDDPRSTSSIASVTTSTPIVAVKNLDRERERLLSKITDKRQIVDVQQYIKYVNKHIREYEEEFKKTFQVTITTRSTVIEKLPLNEENSRWTFPGSLYFIGTTLTTIGSNDFTPNTKIGKLFLMIYAAIGIPLTLVFLSDLSLLIARLIKYLSLLLLRAYSTKYFLHVRQWVLFRFIEKQLDVSIPIPADEDDLFTAKINQPFASSFDTQLNENGQQASRPSLKQRRLSDHLHIKRIRNIYNILIDTINDIDDDIDLTMPQLLITLFIYIIIGACLVKSNSFIDSIYICFTSIFTINIRNYYRDAAIHYENNMKLIFILAVYLLFGLAIVSLCINAVQIRIQITLENIGKKLLRDLVEFLRQMGFHELSTDEILAMTNHNSHPISMSTSELLFSRQRRLTRSMSIIPEQLTTSAPARPVGIAEPVRRVSSSLIIRAFKNSDIDTNTDKSVQVNTIIRSCGRCAGSTPTTSVLSVRKHHVVSSSPSSPGEVSSGCEDDDVLSPTLSPPNLDRLRQRRATLVAKTIINQMATQPATLSTDEHVPSLTLLTAQRHRPSEASTSASSRYSATKLLNTPGEKTHKREFSHEEFSEISKQISSLLTPSDDEN</sequence>
<evidence type="ECO:0000256" key="7">
    <source>
        <dbReference type="ARBA" id="ARBA00023303"/>
    </source>
</evidence>
<dbReference type="InterPro" id="IPR013099">
    <property type="entry name" value="K_chnl_dom"/>
</dbReference>
<feature type="domain" description="Potassium channel" evidence="10">
    <location>
        <begin position="141"/>
        <end position="210"/>
    </location>
</feature>
<feature type="transmembrane region" description="Helical" evidence="9">
    <location>
        <begin position="382"/>
        <end position="405"/>
    </location>
</feature>
<organism evidence="11 12">
    <name type="scientific">Rotaria socialis</name>
    <dbReference type="NCBI Taxonomy" id="392032"/>
    <lineage>
        <taxon>Eukaryota</taxon>
        <taxon>Metazoa</taxon>
        <taxon>Spiralia</taxon>
        <taxon>Gnathifera</taxon>
        <taxon>Rotifera</taxon>
        <taxon>Eurotatoria</taxon>
        <taxon>Bdelloidea</taxon>
        <taxon>Philodinida</taxon>
        <taxon>Philodinidae</taxon>
        <taxon>Rotaria</taxon>
    </lineage>
</organism>
<protein>
    <recommendedName>
        <fullName evidence="10">Potassium channel domain-containing protein</fullName>
    </recommendedName>
</protein>
<dbReference type="AlphaFoldDB" id="A0A820X7E2"/>
<evidence type="ECO:0000256" key="5">
    <source>
        <dbReference type="ARBA" id="ARBA00023065"/>
    </source>
</evidence>
<feature type="transmembrane region" description="Helical" evidence="9">
    <location>
        <begin position="330"/>
        <end position="347"/>
    </location>
</feature>
<dbReference type="EMBL" id="CAJOBS010000215">
    <property type="protein sequence ID" value="CAF4525677.1"/>
    <property type="molecule type" value="Genomic_DNA"/>
</dbReference>
<evidence type="ECO:0000256" key="1">
    <source>
        <dbReference type="ARBA" id="ARBA00004141"/>
    </source>
</evidence>
<proteinExistence type="predicted"/>
<feature type="region of interest" description="Disordered" evidence="8">
    <location>
        <begin position="542"/>
        <end position="578"/>
    </location>
</feature>
<evidence type="ECO:0000256" key="3">
    <source>
        <dbReference type="ARBA" id="ARBA00022692"/>
    </source>
</evidence>
<feature type="region of interest" description="Disordered" evidence="8">
    <location>
        <begin position="616"/>
        <end position="674"/>
    </location>
</feature>
<evidence type="ECO:0000256" key="8">
    <source>
        <dbReference type="SAM" id="MobiDB-lite"/>
    </source>
</evidence>
<feature type="compositionally biased region" description="Low complexity" evidence="8">
    <location>
        <begin position="548"/>
        <end position="561"/>
    </location>
</feature>
<evidence type="ECO:0000259" key="10">
    <source>
        <dbReference type="Pfam" id="PF07885"/>
    </source>
</evidence>
<evidence type="ECO:0000256" key="9">
    <source>
        <dbReference type="SAM" id="Phobius"/>
    </source>
</evidence>